<keyword evidence="1" id="KW-1133">Transmembrane helix</keyword>
<keyword evidence="1" id="KW-0472">Membrane</keyword>
<evidence type="ECO:0000313" key="2">
    <source>
        <dbReference type="Proteomes" id="UP000035681"/>
    </source>
</evidence>
<dbReference type="WBParaSite" id="TCONS_00011372.p1">
    <property type="protein sequence ID" value="TCONS_00011372.p1"/>
    <property type="gene ID" value="XLOC_005710"/>
</dbReference>
<proteinExistence type="predicted"/>
<keyword evidence="2" id="KW-1185">Reference proteome</keyword>
<organism evidence="3">
    <name type="scientific">Strongyloides stercoralis</name>
    <name type="common">Threadworm</name>
    <dbReference type="NCBI Taxonomy" id="6248"/>
    <lineage>
        <taxon>Eukaryota</taxon>
        <taxon>Metazoa</taxon>
        <taxon>Ecdysozoa</taxon>
        <taxon>Nematoda</taxon>
        <taxon>Chromadorea</taxon>
        <taxon>Rhabditida</taxon>
        <taxon>Tylenchina</taxon>
        <taxon>Panagrolaimomorpha</taxon>
        <taxon>Strongyloidoidea</taxon>
        <taxon>Strongyloididae</taxon>
        <taxon>Strongyloides</taxon>
    </lineage>
</organism>
<dbReference type="WBParaSite" id="SSTP_0001019600.1">
    <property type="protein sequence ID" value="SSTP_0001019600.1"/>
    <property type="gene ID" value="SSTP_0001019600"/>
</dbReference>
<feature type="transmembrane region" description="Helical" evidence="1">
    <location>
        <begin position="187"/>
        <end position="210"/>
    </location>
</feature>
<accession>A0A0K0EL52</accession>
<dbReference type="AlphaFoldDB" id="A0A0K0EL52"/>
<reference evidence="3" key="1">
    <citation type="submission" date="2015-08" db="UniProtKB">
        <authorList>
            <consortium name="WormBaseParasite"/>
        </authorList>
    </citation>
    <scope>IDENTIFICATION</scope>
</reference>
<evidence type="ECO:0000313" key="3">
    <source>
        <dbReference type="WBParaSite" id="SSTP_0001019600.1"/>
    </source>
</evidence>
<keyword evidence="1" id="KW-0812">Transmembrane</keyword>
<name>A0A0K0EL52_STRER</name>
<protein>
    <submittedName>
        <fullName evidence="4">G-protein coupled receptors family 1 profile domain-containing protein</fullName>
    </submittedName>
</protein>
<feature type="transmembrane region" description="Helical" evidence="1">
    <location>
        <begin position="153"/>
        <end position="175"/>
    </location>
</feature>
<feature type="transmembrane region" description="Helical" evidence="1">
    <location>
        <begin position="74"/>
        <end position="95"/>
    </location>
</feature>
<feature type="transmembrane region" description="Helical" evidence="1">
    <location>
        <begin position="21"/>
        <end position="39"/>
    </location>
</feature>
<dbReference type="Proteomes" id="UP000035681">
    <property type="component" value="Unplaced"/>
</dbReference>
<evidence type="ECO:0000256" key="1">
    <source>
        <dbReference type="SAM" id="Phobius"/>
    </source>
</evidence>
<sequence>MGIQRMSVIFNKSTWFTQPNPMAIICLISIIFDIIIIILRRKVSFKRWINFKGLFFDSCKYNINDGILVNIANILVYSSFVTPIIVLILFFITYYRLKKAKVLIHNAEKNEAIAIENAKKQNNFREKSPIPINSLKNMKNIIMKYRIESEKTFLFQQMVLCITVSIGISTTYLQFLLIQYFEKYKLYFGIIRMFTYQISFSSLSICLIIFNKSIRDDIYELFIKILS</sequence>
<evidence type="ECO:0000313" key="4">
    <source>
        <dbReference type="WBParaSite" id="TCONS_00011372.p1"/>
    </source>
</evidence>